<feature type="transmembrane region" description="Helical" evidence="7">
    <location>
        <begin position="453"/>
        <end position="472"/>
    </location>
</feature>
<evidence type="ECO:0000256" key="3">
    <source>
        <dbReference type="ARBA" id="ARBA00022989"/>
    </source>
</evidence>
<feature type="compositionally biased region" description="Low complexity" evidence="6">
    <location>
        <begin position="193"/>
        <end position="219"/>
    </location>
</feature>
<dbReference type="PRINTS" id="PR00249">
    <property type="entry name" value="GPCRSECRETIN"/>
</dbReference>
<evidence type="ECO:0000256" key="5">
    <source>
        <dbReference type="ARBA" id="ARBA00023157"/>
    </source>
</evidence>
<feature type="transmembrane region" description="Helical" evidence="7">
    <location>
        <begin position="484"/>
        <end position="510"/>
    </location>
</feature>
<protein>
    <submittedName>
        <fullName evidence="10">Adhesion G-protein coupled receptor G2-like</fullName>
    </submittedName>
</protein>
<gene>
    <name evidence="10" type="primary">ADGRG2</name>
    <name evidence="10" type="ORF">AMEX_G17117</name>
</gene>
<organism evidence="10 11">
    <name type="scientific">Astyanax mexicanus</name>
    <name type="common">Blind cave fish</name>
    <name type="synonym">Astyanax fasciatus mexicanus</name>
    <dbReference type="NCBI Taxonomy" id="7994"/>
    <lineage>
        <taxon>Eukaryota</taxon>
        <taxon>Metazoa</taxon>
        <taxon>Chordata</taxon>
        <taxon>Craniata</taxon>
        <taxon>Vertebrata</taxon>
        <taxon>Euteleostomi</taxon>
        <taxon>Actinopterygii</taxon>
        <taxon>Neopterygii</taxon>
        <taxon>Teleostei</taxon>
        <taxon>Ostariophysi</taxon>
        <taxon>Characiformes</taxon>
        <taxon>Characoidei</taxon>
        <taxon>Acestrorhamphidae</taxon>
        <taxon>Acestrorhamphinae</taxon>
        <taxon>Astyanax</taxon>
    </lineage>
</organism>
<feature type="transmembrane region" description="Helical" evidence="7">
    <location>
        <begin position="636"/>
        <end position="657"/>
    </location>
</feature>
<feature type="transmembrane region" description="Helical" evidence="7">
    <location>
        <begin position="417"/>
        <end position="441"/>
    </location>
</feature>
<keyword evidence="2 7" id="KW-0812">Transmembrane</keyword>
<feature type="region of interest" description="Disordered" evidence="6">
    <location>
        <begin position="193"/>
        <end position="221"/>
    </location>
</feature>
<feature type="region of interest" description="Disordered" evidence="6">
    <location>
        <begin position="666"/>
        <end position="690"/>
    </location>
</feature>
<dbReference type="Gene3D" id="1.20.1070.10">
    <property type="entry name" value="Rhodopsin 7-helix transmembrane proteins"/>
    <property type="match status" value="1"/>
</dbReference>
<dbReference type="Proteomes" id="UP000752171">
    <property type="component" value="Unassembled WGS sequence"/>
</dbReference>
<dbReference type="Gene3D" id="2.60.220.50">
    <property type="match status" value="1"/>
</dbReference>
<feature type="transmembrane region" description="Helical" evidence="7">
    <location>
        <begin position="522"/>
        <end position="542"/>
    </location>
</feature>
<accession>A0A8T2L953</accession>
<keyword evidence="5" id="KW-1015">Disulfide bond</keyword>
<comment type="caution">
    <text evidence="10">The sequence shown here is derived from an EMBL/GenBank/DDBJ whole genome shotgun (WGS) entry which is preliminary data.</text>
</comment>
<dbReference type="InterPro" id="IPR017981">
    <property type="entry name" value="GPCR_2-like_7TM"/>
</dbReference>
<dbReference type="EMBL" id="JAICCE010000014">
    <property type="protein sequence ID" value="KAG9268173.1"/>
    <property type="molecule type" value="Genomic_DNA"/>
</dbReference>
<dbReference type="GO" id="GO:0007189">
    <property type="term" value="P:adenylate cyclase-activating G protein-coupled receptor signaling pathway"/>
    <property type="evidence" value="ECO:0007669"/>
    <property type="project" value="TreeGrafter"/>
</dbReference>
<reference evidence="10 11" key="1">
    <citation type="submission" date="2021-07" db="EMBL/GenBank/DDBJ databases">
        <authorList>
            <person name="Imarazene B."/>
            <person name="Zahm M."/>
            <person name="Klopp C."/>
            <person name="Cabau C."/>
            <person name="Beille S."/>
            <person name="Jouanno E."/>
            <person name="Castinel A."/>
            <person name="Lluch J."/>
            <person name="Gil L."/>
            <person name="Kuchtly C."/>
            <person name="Lopez Roques C."/>
            <person name="Donnadieu C."/>
            <person name="Parrinello H."/>
            <person name="Journot L."/>
            <person name="Du K."/>
            <person name="Schartl M."/>
            <person name="Retaux S."/>
            <person name="Guiguen Y."/>
        </authorList>
    </citation>
    <scope>NUCLEOTIDE SEQUENCE [LARGE SCALE GENOMIC DNA]</scope>
    <source>
        <strain evidence="10">Pach_M1</strain>
        <tissue evidence="10">Testis</tissue>
    </source>
</reference>
<dbReference type="InterPro" id="IPR000203">
    <property type="entry name" value="GPS"/>
</dbReference>
<dbReference type="AlphaFoldDB" id="A0A8T2L953"/>
<evidence type="ECO:0000313" key="10">
    <source>
        <dbReference type="EMBL" id="KAG9268173.1"/>
    </source>
</evidence>
<evidence type="ECO:0000256" key="6">
    <source>
        <dbReference type="SAM" id="MobiDB-lite"/>
    </source>
</evidence>
<dbReference type="PROSITE" id="PS50261">
    <property type="entry name" value="G_PROTEIN_RECEP_F2_4"/>
    <property type="match status" value="1"/>
</dbReference>
<sequence>MIRHAGSSNDSGNGHCTTTAAGPAGAEKARKACKKLITITNTSSVGSFNLTSACTCFYTHTGCNISGSSYHKIIGDHCLMYISDQSPTGFCLFNTSNSQLNFTVTKNSSSYELSLDKNLTDDIILRFLQNISTVLPSQNQTNAGICPNNTLTFQDLCKNMTHCWNTTCSPDSRCFIQVQDIKNMECRGCCQPTTSKPTTSSLTTPSSPTLQPTTPSQSKKNSEALHLMVNLKEKAKSICDNCTSAIEMASAKGLLVKHAKNESVKIGYDDNWGVVVVADTSQESKWSVTVPEEAFSMARMQMNETPFVGVVRFQDLVQTIIDNDSTLYFKSDVFGISMGVNITNLTNSIDIYFRNLSMTASNWTCTSSDSADTWTSSGCKTKFINNTIQCSCTHLTFFALLMSQPNQVISEVDVVSLTYITSIGCGLSTFFLIVGLFIHFVMRRAKIRVGTTILMHLFVALVLLNITFLSNQQVTNLNNSVSCVIIAAATHFSMLATFTWFFIQALHFYLSLNAINTTKRQYKLSVIGLGWGFPAVVVIVIAATGNYEQIKSYQMCWLTNTYIHYIVNVGYYALIFIFTCAIFIVIVQKITHTRLTKHGIIKTSSKRTGMIFSLFVLLGLTWGVAFFSYGPMLIPSYYIFSILNSFQGFFLFLYYYFFRNEDVDMGQSDSSLKKTNDTNTTTSTVEEKEK</sequence>
<evidence type="ECO:0000259" key="8">
    <source>
        <dbReference type="PROSITE" id="PS50221"/>
    </source>
</evidence>
<evidence type="ECO:0000256" key="4">
    <source>
        <dbReference type="ARBA" id="ARBA00023136"/>
    </source>
</evidence>
<dbReference type="InterPro" id="IPR046338">
    <property type="entry name" value="GAIN_dom_sf"/>
</dbReference>
<evidence type="ECO:0000256" key="7">
    <source>
        <dbReference type="SAM" id="Phobius"/>
    </source>
</evidence>
<evidence type="ECO:0000259" key="9">
    <source>
        <dbReference type="PROSITE" id="PS50261"/>
    </source>
</evidence>
<comment type="subcellular location">
    <subcellularLocation>
        <location evidence="1">Membrane</location>
        <topology evidence="1">Multi-pass membrane protein</topology>
    </subcellularLocation>
</comment>
<dbReference type="GO" id="GO:0005886">
    <property type="term" value="C:plasma membrane"/>
    <property type="evidence" value="ECO:0007669"/>
    <property type="project" value="TreeGrafter"/>
</dbReference>
<dbReference type="Pfam" id="PF00002">
    <property type="entry name" value="7tm_2"/>
    <property type="match status" value="1"/>
</dbReference>
<feature type="domain" description="GAIN-B" evidence="8">
    <location>
        <begin position="276"/>
        <end position="408"/>
    </location>
</feature>
<evidence type="ECO:0000256" key="1">
    <source>
        <dbReference type="ARBA" id="ARBA00004141"/>
    </source>
</evidence>
<dbReference type="GO" id="GO:0004930">
    <property type="term" value="F:G protein-coupled receptor activity"/>
    <property type="evidence" value="ECO:0007669"/>
    <property type="project" value="InterPro"/>
</dbReference>
<dbReference type="PROSITE" id="PS50221">
    <property type="entry name" value="GAIN_B"/>
    <property type="match status" value="1"/>
</dbReference>
<dbReference type="PANTHER" id="PTHR12011">
    <property type="entry name" value="ADHESION G-PROTEIN COUPLED RECEPTOR"/>
    <property type="match status" value="1"/>
</dbReference>
<name>A0A8T2L953_ASTMX</name>
<proteinExistence type="predicted"/>
<feature type="transmembrane region" description="Helical" evidence="7">
    <location>
        <begin position="562"/>
        <end position="587"/>
    </location>
</feature>
<dbReference type="InterPro" id="IPR057244">
    <property type="entry name" value="GAIN_B"/>
</dbReference>
<dbReference type="SMART" id="SM00303">
    <property type="entry name" value="GPS"/>
    <property type="match status" value="1"/>
</dbReference>
<dbReference type="Pfam" id="PF01825">
    <property type="entry name" value="GPS"/>
    <property type="match status" value="1"/>
</dbReference>
<dbReference type="PANTHER" id="PTHR12011:SF474">
    <property type="entry name" value="ADHESION G PROTEIN-COUPLED RECEPTOR G11-RELATED"/>
    <property type="match status" value="1"/>
</dbReference>
<dbReference type="InterPro" id="IPR000832">
    <property type="entry name" value="GPCR_2_secretin-like"/>
</dbReference>
<evidence type="ECO:0000256" key="2">
    <source>
        <dbReference type="ARBA" id="ARBA00022692"/>
    </source>
</evidence>
<dbReference type="GO" id="GO:0007166">
    <property type="term" value="P:cell surface receptor signaling pathway"/>
    <property type="evidence" value="ECO:0007669"/>
    <property type="project" value="InterPro"/>
</dbReference>
<keyword evidence="4 7" id="KW-0472">Membrane</keyword>
<feature type="domain" description="G-protein coupled receptors family 2 profile 2" evidence="9">
    <location>
        <begin position="417"/>
        <end position="659"/>
    </location>
</feature>
<keyword evidence="3 7" id="KW-1133">Transmembrane helix</keyword>
<evidence type="ECO:0000313" key="11">
    <source>
        <dbReference type="Proteomes" id="UP000752171"/>
    </source>
</evidence>
<feature type="transmembrane region" description="Helical" evidence="7">
    <location>
        <begin position="608"/>
        <end position="630"/>
    </location>
</feature>
<keyword evidence="10" id="KW-0675">Receptor</keyword>